<dbReference type="Gene3D" id="3.30.420.10">
    <property type="entry name" value="Ribonuclease H-like superfamily/Ribonuclease H"/>
    <property type="match status" value="1"/>
</dbReference>
<organism evidence="1">
    <name type="scientific">Athelia psychrophila</name>
    <dbReference type="NCBI Taxonomy" id="1759441"/>
    <lineage>
        <taxon>Eukaryota</taxon>
        <taxon>Fungi</taxon>
        <taxon>Dikarya</taxon>
        <taxon>Basidiomycota</taxon>
        <taxon>Agaricomycotina</taxon>
        <taxon>Agaricomycetes</taxon>
        <taxon>Agaricomycetidae</taxon>
        <taxon>Atheliales</taxon>
        <taxon>Atheliaceae</taxon>
        <taxon>Athelia</taxon>
    </lineage>
</organism>
<dbReference type="STRING" id="436010.A0A167XGV8"/>
<dbReference type="InterPro" id="IPR036397">
    <property type="entry name" value="RNaseH_sf"/>
</dbReference>
<reference evidence="1" key="1">
    <citation type="journal article" date="2016" name="Mol. Biol. Evol.">
        <title>Comparative Genomics of Early-Diverging Mushroom-Forming Fungi Provides Insights into the Origins of Lignocellulose Decay Capabilities.</title>
        <authorList>
            <person name="Nagy L.G."/>
            <person name="Riley R."/>
            <person name="Tritt A."/>
            <person name="Adam C."/>
            <person name="Daum C."/>
            <person name="Floudas D."/>
            <person name="Sun H."/>
            <person name="Yadav J.S."/>
            <person name="Pangilinan J."/>
            <person name="Larsson K.H."/>
            <person name="Matsuura K."/>
            <person name="Barry K."/>
            <person name="Labutti K."/>
            <person name="Kuo R."/>
            <person name="Ohm R.A."/>
            <person name="Bhattacharya S.S."/>
            <person name="Shirouzu T."/>
            <person name="Yoshinaga Y."/>
            <person name="Martin F.M."/>
            <person name="Grigoriev I.V."/>
            <person name="Hibbett D.S."/>
        </authorList>
    </citation>
    <scope>NUCLEOTIDE SEQUENCE [LARGE SCALE GENOMIC DNA]</scope>
    <source>
        <strain evidence="1">CBS 109695</strain>
    </source>
</reference>
<evidence type="ECO:0000313" key="1">
    <source>
        <dbReference type="EMBL" id="KZP07209.1"/>
    </source>
</evidence>
<sequence>IRESLVKACQHDMRNWHRKVPLAFFADRITVSKSTGFSPHWLLYGVHPILPLDLCDISFMVEGFVKGISTSDLLVLRMKQLERHEDDIASAAAVLKAARYRSKAQFEKRFHKVLNYDFYNPGDLVIIRNSKDEMTLGKKTMKRYLGPFEVDRRTRNGAYVIKELDGTYIRTSVAAFRLYPY</sequence>
<dbReference type="EMBL" id="KV417758">
    <property type="protein sequence ID" value="KZP07209.1"/>
    <property type="molecule type" value="Genomic_DNA"/>
</dbReference>
<name>A0A167XGV8_9AGAM</name>
<proteinExistence type="predicted"/>
<accession>A0A167XGV8</accession>
<feature type="non-terminal residue" evidence="1">
    <location>
        <position position="1"/>
    </location>
</feature>
<protein>
    <recommendedName>
        <fullName evidence="2">DNA/RNA polymerase</fullName>
    </recommendedName>
</protein>
<dbReference type="OrthoDB" id="446925at2759"/>
<gene>
    <name evidence="1" type="ORF">FIBSPDRAFT_666722</name>
</gene>
<evidence type="ECO:0008006" key="2">
    <source>
        <dbReference type="Google" id="ProtNLM"/>
    </source>
</evidence>
<dbReference type="GO" id="GO:0003676">
    <property type="term" value="F:nucleic acid binding"/>
    <property type="evidence" value="ECO:0007669"/>
    <property type="project" value="InterPro"/>
</dbReference>
<feature type="non-terminal residue" evidence="1">
    <location>
        <position position="181"/>
    </location>
</feature>
<dbReference type="AlphaFoldDB" id="A0A167XGV8"/>